<name>A0A3D8YB66_9BACT</name>
<accession>A0A3D8YB66</accession>
<reference evidence="1 2" key="1">
    <citation type="submission" date="2018-07" db="EMBL/GenBank/DDBJ databases">
        <title>Dyadobacter roseus sp. nov., isolated from rose rhizosphere soil.</title>
        <authorList>
            <person name="Chen L."/>
        </authorList>
    </citation>
    <scope>NUCLEOTIDE SEQUENCE [LARGE SCALE GENOMIC DNA]</scope>
    <source>
        <strain evidence="1 2">RS19</strain>
    </source>
</reference>
<dbReference type="AlphaFoldDB" id="A0A3D8YB66"/>
<evidence type="ECO:0000313" key="1">
    <source>
        <dbReference type="EMBL" id="REA60469.1"/>
    </source>
</evidence>
<dbReference type="Proteomes" id="UP000256373">
    <property type="component" value="Unassembled WGS sequence"/>
</dbReference>
<dbReference type="RefSeq" id="WP_115831784.1">
    <property type="nucleotide sequence ID" value="NZ_QNUL01000011.1"/>
</dbReference>
<gene>
    <name evidence="1" type="ORF">DSL64_15280</name>
</gene>
<evidence type="ECO:0008006" key="3">
    <source>
        <dbReference type="Google" id="ProtNLM"/>
    </source>
</evidence>
<comment type="caution">
    <text evidence="1">The sequence shown here is derived from an EMBL/GenBank/DDBJ whole genome shotgun (WGS) entry which is preliminary data.</text>
</comment>
<sequence>MNFFTGMSLVLSQYNQTALKRELTNDFMLRPLEPVRSDGVVLFPALSFGFSHRLSQYLILDWGVQKAFVNRKDDYIGRKGKNYQPGAGGGESFDYLQGKLVLKYKF</sequence>
<protein>
    <recommendedName>
        <fullName evidence="3">Outer membrane protein beta-barrel domain-containing protein</fullName>
    </recommendedName>
</protein>
<evidence type="ECO:0000313" key="2">
    <source>
        <dbReference type="Proteomes" id="UP000256373"/>
    </source>
</evidence>
<keyword evidence="2" id="KW-1185">Reference proteome</keyword>
<proteinExistence type="predicted"/>
<organism evidence="1 2">
    <name type="scientific">Dyadobacter luteus</name>
    <dbReference type="NCBI Taxonomy" id="2259619"/>
    <lineage>
        <taxon>Bacteria</taxon>
        <taxon>Pseudomonadati</taxon>
        <taxon>Bacteroidota</taxon>
        <taxon>Cytophagia</taxon>
        <taxon>Cytophagales</taxon>
        <taxon>Spirosomataceae</taxon>
        <taxon>Dyadobacter</taxon>
    </lineage>
</organism>
<dbReference type="EMBL" id="QNUL01000011">
    <property type="protein sequence ID" value="REA60469.1"/>
    <property type="molecule type" value="Genomic_DNA"/>
</dbReference>